<comment type="caution">
    <text evidence="1">The sequence shown here is derived from an EMBL/GenBank/DDBJ whole genome shotgun (WGS) entry which is preliminary data.</text>
</comment>
<accession>A0ACB8E047</accession>
<reference evidence="1" key="1">
    <citation type="submission" date="2020-05" db="EMBL/GenBank/DDBJ databases">
        <title>Large-scale comparative analyses of tick genomes elucidate their genetic diversity and vector capacities.</title>
        <authorList>
            <person name="Jia N."/>
            <person name="Wang J."/>
            <person name="Shi W."/>
            <person name="Du L."/>
            <person name="Sun Y."/>
            <person name="Zhan W."/>
            <person name="Jiang J."/>
            <person name="Wang Q."/>
            <person name="Zhang B."/>
            <person name="Ji P."/>
            <person name="Sakyi L.B."/>
            <person name="Cui X."/>
            <person name="Yuan T."/>
            <person name="Jiang B."/>
            <person name="Yang W."/>
            <person name="Lam T.T.-Y."/>
            <person name="Chang Q."/>
            <person name="Ding S."/>
            <person name="Wang X."/>
            <person name="Zhu J."/>
            <person name="Ruan X."/>
            <person name="Zhao L."/>
            <person name="Wei J."/>
            <person name="Que T."/>
            <person name="Du C."/>
            <person name="Cheng J."/>
            <person name="Dai P."/>
            <person name="Han X."/>
            <person name="Huang E."/>
            <person name="Gao Y."/>
            <person name="Liu J."/>
            <person name="Shao H."/>
            <person name="Ye R."/>
            <person name="Li L."/>
            <person name="Wei W."/>
            <person name="Wang X."/>
            <person name="Wang C."/>
            <person name="Yang T."/>
            <person name="Huo Q."/>
            <person name="Li W."/>
            <person name="Guo W."/>
            <person name="Chen H."/>
            <person name="Zhou L."/>
            <person name="Ni X."/>
            <person name="Tian J."/>
            <person name="Zhou Y."/>
            <person name="Sheng Y."/>
            <person name="Liu T."/>
            <person name="Pan Y."/>
            <person name="Xia L."/>
            <person name="Li J."/>
            <person name="Zhao F."/>
            <person name="Cao W."/>
        </authorList>
    </citation>
    <scope>NUCLEOTIDE SEQUENCE</scope>
    <source>
        <strain evidence="1">Dsil-2018</strain>
    </source>
</reference>
<organism evidence="1 2">
    <name type="scientific">Dermacentor silvarum</name>
    <name type="common">Tick</name>
    <dbReference type="NCBI Taxonomy" id="543639"/>
    <lineage>
        <taxon>Eukaryota</taxon>
        <taxon>Metazoa</taxon>
        <taxon>Ecdysozoa</taxon>
        <taxon>Arthropoda</taxon>
        <taxon>Chelicerata</taxon>
        <taxon>Arachnida</taxon>
        <taxon>Acari</taxon>
        <taxon>Parasitiformes</taxon>
        <taxon>Ixodida</taxon>
        <taxon>Ixodoidea</taxon>
        <taxon>Ixodidae</taxon>
        <taxon>Rhipicephalinae</taxon>
        <taxon>Dermacentor</taxon>
    </lineage>
</organism>
<gene>
    <name evidence="1" type="ORF">HPB49_012928</name>
</gene>
<sequence>MGLPVATSNEKLAALQNTFAELSDAVMASQKARLQNTAAGRAILHRTGTATELRALDGQRSLPPEGDPYVTVDGRKWKLKTQALFYPLLPPLRPCHRETIHASISWWIMTSNVAVQRAPQDLPSHSRSLVRSLSRDLIGTDSEIHSSNAKA</sequence>
<dbReference type="EMBL" id="CM023470">
    <property type="protein sequence ID" value="KAH7980062.1"/>
    <property type="molecule type" value="Genomic_DNA"/>
</dbReference>
<dbReference type="Proteomes" id="UP000821865">
    <property type="component" value="Chromosome 1"/>
</dbReference>
<proteinExistence type="predicted"/>
<keyword evidence="2" id="KW-1185">Reference proteome</keyword>
<name>A0ACB8E047_DERSI</name>
<evidence type="ECO:0000313" key="2">
    <source>
        <dbReference type="Proteomes" id="UP000821865"/>
    </source>
</evidence>
<protein>
    <submittedName>
        <fullName evidence="1">Uncharacterized protein</fullName>
    </submittedName>
</protein>
<evidence type="ECO:0000313" key="1">
    <source>
        <dbReference type="EMBL" id="KAH7980062.1"/>
    </source>
</evidence>